<accession>A0A399SVL1</accession>
<evidence type="ECO:0000313" key="2">
    <source>
        <dbReference type="Proteomes" id="UP000265926"/>
    </source>
</evidence>
<dbReference type="AlphaFoldDB" id="A0A399SVL1"/>
<proteinExistence type="predicted"/>
<dbReference type="Proteomes" id="UP000265926">
    <property type="component" value="Unassembled WGS sequence"/>
</dbReference>
<gene>
    <name evidence="1" type="ORF">D1614_20885</name>
</gene>
<reference evidence="1 2" key="1">
    <citation type="submission" date="2018-08" db="EMBL/GenBank/DDBJ databases">
        <title>Pallidiluteibacterium maritimus gen. nov., sp. nov., isolated from coastal sediment.</title>
        <authorList>
            <person name="Zhou L.Y."/>
        </authorList>
    </citation>
    <scope>NUCLEOTIDE SEQUENCE [LARGE SCALE GENOMIC DNA]</scope>
    <source>
        <strain evidence="1 2">XSD2</strain>
    </source>
</reference>
<keyword evidence="2" id="KW-1185">Reference proteome</keyword>
<evidence type="ECO:0000313" key="1">
    <source>
        <dbReference type="EMBL" id="RIJ45977.1"/>
    </source>
</evidence>
<dbReference type="RefSeq" id="WP_119439939.1">
    <property type="nucleotide sequence ID" value="NZ_QWGR01000018.1"/>
</dbReference>
<sequence length="73" mass="8151">MNLPNINNDNGVVTVNTELDESFRQIFAITYADSMTNMVNVKHTLLSDSLSVIYSTDQTSKVLCMFDISAETE</sequence>
<comment type="caution">
    <text evidence="1">The sequence shown here is derived from an EMBL/GenBank/DDBJ whole genome shotgun (WGS) entry which is preliminary data.</text>
</comment>
<protein>
    <submittedName>
        <fullName evidence="1">Uncharacterized protein</fullName>
    </submittedName>
</protein>
<name>A0A399SVL1_9BACT</name>
<organism evidence="1 2">
    <name type="scientific">Maribellus luteus</name>
    <dbReference type="NCBI Taxonomy" id="2305463"/>
    <lineage>
        <taxon>Bacteria</taxon>
        <taxon>Pseudomonadati</taxon>
        <taxon>Bacteroidota</taxon>
        <taxon>Bacteroidia</taxon>
        <taxon>Marinilabiliales</taxon>
        <taxon>Prolixibacteraceae</taxon>
        <taxon>Maribellus</taxon>
    </lineage>
</organism>
<dbReference type="EMBL" id="QWGR01000018">
    <property type="protein sequence ID" value="RIJ45977.1"/>
    <property type="molecule type" value="Genomic_DNA"/>
</dbReference>